<dbReference type="Proteomes" id="UP000249254">
    <property type="component" value="Unassembled WGS sequence"/>
</dbReference>
<dbReference type="OrthoDB" id="7210631at2"/>
<proteinExistence type="predicted"/>
<comment type="caution">
    <text evidence="1">The sequence shown here is derived from an EMBL/GenBank/DDBJ whole genome shotgun (WGS) entry which is preliminary data.</text>
</comment>
<dbReference type="EMBL" id="QFYQ01000001">
    <property type="protein sequence ID" value="RAK54066.1"/>
    <property type="molecule type" value="Genomic_DNA"/>
</dbReference>
<dbReference type="RefSeq" id="WP_111527817.1">
    <property type="nucleotide sequence ID" value="NZ_JBHRSG010000002.1"/>
</dbReference>
<keyword evidence="2" id="KW-1185">Reference proteome</keyword>
<evidence type="ECO:0000313" key="2">
    <source>
        <dbReference type="Proteomes" id="UP000249254"/>
    </source>
</evidence>
<evidence type="ECO:0000313" key="1">
    <source>
        <dbReference type="EMBL" id="RAK54066.1"/>
    </source>
</evidence>
<sequence length="92" mass="10073">MADAQRIATRPFAQARLHQALLARSSLWAVCRCGQEAQIDPANWLGQGLRRQPLGALETRLRCQCGARQARLEIRGLSEAPAGPTGGIHVFR</sequence>
<gene>
    <name evidence="1" type="ORF">DJ017_05775</name>
</gene>
<accession>A0A328AJ15</accession>
<protein>
    <submittedName>
        <fullName evidence="1">Uncharacterized protein</fullName>
    </submittedName>
</protein>
<name>A0A328AJ15_9CAUL</name>
<dbReference type="AlphaFoldDB" id="A0A328AJ15"/>
<organism evidence="1 2">
    <name type="scientific">Phenylobacterium soli</name>
    <dbReference type="NCBI Taxonomy" id="2170551"/>
    <lineage>
        <taxon>Bacteria</taxon>
        <taxon>Pseudomonadati</taxon>
        <taxon>Pseudomonadota</taxon>
        <taxon>Alphaproteobacteria</taxon>
        <taxon>Caulobacterales</taxon>
        <taxon>Caulobacteraceae</taxon>
        <taxon>Phenylobacterium</taxon>
    </lineage>
</organism>
<reference evidence="2" key="1">
    <citation type="submission" date="2018-05" db="EMBL/GenBank/DDBJ databases">
        <authorList>
            <person name="Li X."/>
        </authorList>
    </citation>
    <scope>NUCLEOTIDE SEQUENCE [LARGE SCALE GENOMIC DNA]</scope>
    <source>
        <strain evidence="2">LX32</strain>
    </source>
</reference>